<dbReference type="OrthoDB" id="2677885at2"/>
<dbReference type="Proteomes" id="UP000019277">
    <property type="component" value="Unassembled WGS sequence"/>
</dbReference>
<keyword evidence="3" id="KW-1185">Reference proteome</keyword>
<evidence type="ECO:0000313" key="3">
    <source>
        <dbReference type="Proteomes" id="UP000019277"/>
    </source>
</evidence>
<gene>
    <name evidence="2" type="ORF">UO65_2696</name>
</gene>
<evidence type="ECO:0000313" key="2">
    <source>
        <dbReference type="EMBL" id="EWC61985.1"/>
    </source>
</evidence>
<dbReference type="STRING" id="909613.UO65_2696"/>
<proteinExistence type="predicted"/>
<sequence>MNTIVRRVVQASVAVTGSIALLASVAPASTAATARNGICEDYEFCLYHGADFTGSVSDFGYGSIPNYGSSQPGCYEYKGPGTGQGECVKNNARSARNRTHIHVVKIFYNSNYGGINFTFNPGGEANLGRLTEENASHFFELVS</sequence>
<dbReference type="Pfam" id="PF03995">
    <property type="entry name" value="Inhibitor_I36"/>
    <property type="match status" value="1"/>
</dbReference>
<dbReference type="AlphaFoldDB" id="W7IM45"/>
<evidence type="ECO:0000256" key="1">
    <source>
        <dbReference type="SAM" id="SignalP"/>
    </source>
</evidence>
<feature type="chain" id="PRO_5004893552" evidence="1">
    <location>
        <begin position="29"/>
        <end position="143"/>
    </location>
</feature>
<protein>
    <submittedName>
        <fullName evidence="2">M23/M37 peptidase domain protein</fullName>
    </submittedName>
</protein>
<dbReference type="RefSeq" id="WP_035282243.1">
    <property type="nucleotide sequence ID" value="NZ_AYXG01000097.1"/>
</dbReference>
<dbReference type="EMBL" id="AYXG01000097">
    <property type="protein sequence ID" value="EWC61985.1"/>
    <property type="molecule type" value="Genomic_DNA"/>
</dbReference>
<name>W7IM45_9PSEU</name>
<keyword evidence="1" id="KW-0732">Signal</keyword>
<reference evidence="2 3" key="1">
    <citation type="journal article" date="2014" name="Genome Announc.">
        <title>Draft Genome Sequence of the Antitrypanosomally Active Sponge-Associated Bacterium Actinokineospora sp. Strain EG49.</title>
        <authorList>
            <person name="Harjes J."/>
            <person name="Ryu T."/>
            <person name="Abdelmohsen U.R."/>
            <person name="Moitinho-Silva L."/>
            <person name="Horn H."/>
            <person name="Ravasi T."/>
            <person name="Hentschel U."/>
        </authorList>
    </citation>
    <scope>NUCLEOTIDE SEQUENCE [LARGE SCALE GENOMIC DNA]</scope>
    <source>
        <strain evidence="2 3">EG49</strain>
    </source>
</reference>
<organism evidence="2 3">
    <name type="scientific">Actinokineospora spheciospongiae</name>
    <dbReference type="NCBI Taxonomy" id="909613"/>
    <lineage>
        <taxon>Bacteria</taxon>
        <taxon>Bacillati</taxon>
        <taxon>Actinomycetota</taxon>
        <taxon>Actinomycetes</taxon>
        <taxon>Pseudonocardiales</taxon>
        <taxon>Pseudonocardiaceae</taxon>
        <taxon>Actinokineospora</taxon>
    </lineage>
</organism>
<comment type="caution">
    <text evidence="2">The sequence shown here is derived from an EMBL/GenBank/DDBJ whole genome shotgun (WGS) entry which is preliminary data.</text>
</comment>
<accession>W7IM45</accession>
<dbReference type="eggNOG" id="ENOG50336DU">
    <property type="taxonomic scope" value="Bacteria"/>
</dbReference>
<feature type="signal peptide" evidence="1">
    <location>
        <begin position="1"/>
        <end position="28"/>
    </location>
</feature>